<dbReference type="GO" id="GO:0008420">
    <property type="term" value="F:RNA polymerase II CTD heptapeptide repeat phosphatase activity"/>
    <property type="evidence" value="ECO:0007669"/>
    <property type="project" value="UniProtKB-UniRule"/>
</dbReference>
<feature type="compositionally biased region" description="Low complexity" evidence="13">
    <location>
        <begin position="210"/>
        <end position="247"/>
    </location>
</feature>
<protein>
    <recommendedName>
        <fullName evidence="12">RNA polymerase II subunit B1 CTD phosphatase RPAP2 homolog</fullName>
        <ecNumber evidence="12">3.1.3.16</ecNumber>
    </recommendedName>
</protein>
<dbReference type="OrthoDB" id="2590500at2759"/>
<feature type="compositionally biased region" description="Low complexity" evidence="13">
    <location>
        <begin position="271"/>
        <end position="295"/>
    </location>
</feature>
<keyword evidence="4 12" id="KW-0863">Zinc-finger</keyword>
<dbReference type="RefSeq" id="XP_025599183.1">
    <property type="nucleotide sequence ID" value="XM_025739727.1"/>
</dbReference>
<keyword evidence="5 12" id="KW-0378">Hydrolase</keyword>
<dbReference type="Pfam" id="PF04181">
    <property type="entry name" value="RPAP2_Rtr1"/>
    <property type="match status" value="1"/>
</dbReference>
<dbReference type="InterPro" id="IPR038534">
    <property type="entry name" value="Rtr1/RPAP2_sf"/>
</dbReference>
<gene>
    <name evidence="15" type="ORF">FA09DRAFT_258543</name>
</gene>
<sequence>MPSQRLPTSHSALQVQLPSGAAPLAASPSAAAASTSCSSAAAAADGAASDVTLLSSRILRNQAAARRVLCAQETLIEGVHSLPRFRSLVALLNDASYLAVLEERHLLSHCAYPLCSRAPSHAARADSEPTYRLAPRSRQILPDARLQAGGEWTYCGRKCWARSMWVRRWVLKEQEVRAAEAAELLEELEMRGEVTLPEDEASEGSRRSKAASTKAPTAAQATLPAAASNTSAAPRTTASSSSANPPRLRLRPAKDSAAATLFAPHFPPPAAASAVSPAASSASRRSSGKAASRLPLPLPPAAPPSSSSLASASKTGERGKAINGALRIIERPPPPRAGAEQADSSSLASEDASAAPRLDSHNVVSRTRGSEAVPQEEEELETEEEDAEVAHLFAQMHLAREEERRAGRWEESSVRAPARGEGGEQGEASDEE</sequence>
<dbReference type="AlphaFoldDB" id="A0A316ZD08"/>
<dbReference type="GO" id="GO:0008270">
    <property type="term" value="F:zinc ion binding"/>
    <property type="evidence" value="ECO:0007669"/>
    <property type="project" value="UniProtKB-KW"/>
</dbReference>
<dbReference type="GO" id="GO:0005737">
    <property type="term" value="C:cytoplasm"/>
    <property type="evidence" value="ECO:0007669"/>
    <property type="project" value="TreeGrafter"/>
</dbReference>
<dbReference type="GeneID" id="37267273"/>
<dbReference type="PANTHER" id="PTHR14732:SF0">
    <property type="entry name" value="RNA POLYMERASE II SUBUNIT B1 CTD PHOSPHATASE RPAP2-RELATED"/>
    <property type="match status" value="1"/>
</dbReference>
<organism evidence="15 16">
    <name type="scientific">Tilletiopsis washingtonensis</name>
    <dbReference type="NCBI Taxonomy" id="58919"/>
    <lineage>
        <taxon>Eukaryota</taxon>
        <taxon>Fungi</taxon>
        <taxon>Dikarya</taxon>
        <taxon>Basidiomycota</taxon>
        <taxon>Ustilaginomycotina</taxon>
        <taxon>Exobasidiomycetes</taxon>
        <taxon>Entylomatales</taxon>
        <taxon>Entylomatales incertae sedis</taxon>
        <taxon>Tilletiopsis</taxon>
    </lineage>
</organism>
<dbReference type="Gene3D" id="1.25.40.820">
    <property type="match status" value="1"/>
</dbReference>
<dbReference type="InterPro" id="IPR039693">
    <property type="entry name" value="Rtr1/RPAP2"/>
</dbReference>
<keyword evidence="16" id="KW-1185">Reference proteome</keyword>
<comment type="subcellular location">
    <subcellularLocation>
        <location evidence="1 12">Nucleus</location>
    </subcellularLocation>
</comment>
<evidence type="ECO:0000256" key="7">
    <source>
        <dbReference type="ARBA" id="ARBA00022912"/>
    </source>
</evidence>
<dbReference type="Proteomes" id="UP000245946">
    <property type="component" value="Unassembled WGS sequence"/>
</dbReference>
<feature type="region of interest" description="Disordered" evidence="13">
    <location>
        <begin position="401"/>
        <end position="432"/>
    </location>
</feature>
<evidence type="ECO:0000256" key="10">
    <source>
        <dbReference type="ARBA" id="ARBA00048336"/>
    </source>
</evidence>
<dbReference type="GO" id="GO:0005634">
    <property type="term" value="C:nucleus"/>
    <property type="evidence" value="ECO:0007669"/>
    <property type="project" value="UniProtKB-SubCell"/>
</dbReference>
<dbReference type="PROSITE" id="PS51479">
    <property type="entry name" value="ZF_RTR1"/>
    <property type="match status" value="1"/>
</dbReference>
<proteinExistence type="inferred from homology"/>
<keyword evidence="6 12" id="KW-0862">Zinc</keyword>
<evidence type="ECO:0000256" key="2">
    <source>
        <dbReference type="ARBA" id="ARBA00005676"/>
    </source>
</evidence>
<evidence type="ECO:0000256" key="1">
    <source>
        <dbReference type="ARBA" id="ARBA00004123"/>
    </source>
</evidence>
<feature type="compositionally biased region" description="Acidic residues" evidence="13">
    <location>
        <begin position="374"/>
        <end position="387"/>
    </location>
</feature>
<evidence type="ECO:0000313" key="15">
    <source>
        <dbReference type="EMBL" id="PWN98904.1"/>
    </source>
</evidence>
<evidence type="ECO:0000259" key="14">
    <source>
        <dbReference type="PROSITE" id="PS51479"/>
    </source>
</evidence>
<evidence type="ECO:0000256" key="5">
    <source>
        <dbReference type="ARBA" id="ARBA00022801"/>
    </source>
</evidence>
<feature type="compositionally biased region" description="Basic and acidic residues" evidence="13">
    <location>
        <begin position="401"/>
        <end position="413"/>
    </location>
</feature>
<dbReference type="GO" id="GO:0043175">
    <property type="term" value="F:RNA polymerase core enzyme binding"/>
    <property type="evidence" value="ECO:0007669"/>
    <property type="project" value="UniProtKB-UniRule"/>
</dbReference>
<evidence type="ECO:0000256" key="11">
    <source>
        <dbReference type="PROSITE-ProRule" id="PRU00812"/>
    </source>
</evidence>
<feature type="region of interest" description="Disordered" evidence="13">
    <location>
        <begin position="270"/>
        <end position="387"/>
    </location>
</feature>
<feature type="region of interest" description="Disordered" evidence="13">
    <location>
        <begin position="193"/>
        <end position="249"/>
    </location>
</feature>
<comment type="catalytic activity">
    <reaction evidence="9 12">
        <text>O-phospho-L-seryl-[protein] + H2O = L-seryl-[protein] + phosphate</text>
        <dbReference type="Rhea" id="RHEA:20629"/>
        <dbReference type="Rhea" id="RHEA-COMP:9863"/>
        <dbReference type="Rhea" id="RHEA-COMP:11604"/>
        <dbReference type="ChEBI" id="CHEBI:15377"/>
        <dbReference type="ChEBI" id="CHEBI:29999"/>
        <dbReference type="ChEBI" id="CHEBI:43474"/>
        <dbReference type="ChEBI" id="CHEBI:83421"/>
        <dbReference type="EC" id="3.1.3.16"/>
    </reaction>
</comment>
<comment type="function">
    <text evidence="12">Putative RNA polymerase II subunit B1 C-terminal domain (CTD) phosphatase involved in RNA polymerase II transcription regulation.</text>
</comment>
<feature type="compositionally biased region" description="Low complexity" evidence="13">
    <location>
        <begin position="339"/>
        <end position="355"/>
    </location>
</feature>
<accession>A0A316ZD08</accession>
<comment type="similarity">
    <text evidence="2 11 12">Belongs to the RPAP2 family.</text>
</comment>
<evidence type="ECO:0000256" key="4">
    <source>
        <dbReference type="ARBA" id="ARBA00022771"/>
    </source>
</evidence>
<feature type="domain" description="RTR1-type" evidence="14">
    <location>
        <begin position="87"/>
        <end position="192"/>
    </location>
</feature>
<dbReference type="EC" id="3.1.3.16" evidence="12"/>
<evidence type="ECO:0000256" key="12">
    <source>
        <dbReference type="RuleBase" id="RU367080"/>
    </source>
</evidence>
<evidence type="ECO:0000256" key="9">
    <source>
        <dbReference type="ARBA" id="ARBA00047761"/>
    </source>
</evidence>
<feature type="compositionally biased region" description="Low complexity" evidence="13">
    <location>
        <begin position="304"/>
        <end position="313"/>
    </location>
</feature>
<name>A0A316ZD08_9BASI</name>
<dbReference type="PANTHER" id="PTHR14732">
    <property type="entry name" value="RNA POLYMERASE II SUBUNIT B1 CTD PHOSPHATASE RPAP2-RELATED"/>
    <property type="match status" value="1"/>
</dbReference>
<evidence type="ECO:0000256" key="8">
    <source>
        <dbReference type="ARBA" id="ARBA00023242"/>
    </source>
</evidence>
<dbReference type="STRING" id="58919.A0A316ZD08"/>
<dbReference type="EMBL" id="KZ819290">
    <property type="protein sequence ID" value="PWN98904.1"/>
    <property type="molecule type" value="Genomic_DNA"/>
</dbReference>
<evidence type="ECO:0000256" key="13">
    <source>
        <dbReference type="SAM" id="MobiDB-lite"/>
    </source>
</evidence>
<evidence type="ECO:0000256" key="3">
    <source>
        <dbReference type="ARBA" id="ARBA00022723"/>
    </source>
</evidence>
<keyword evidence="3 12" id="KW-0479">Metal-binding</keyword>
<keyword evidence="7 12" id="KW-0904">Protein phosphatase</keyword>
<keyword evidence="8 12" id="KW-0539">Nucleus</keyword>
<evidence type="ECO:0000313" key="16">
    <source>
        <dbReference type="Proteomes" id="UP000245946"/>
    </source>
</evidence>
<comment type="catalytic activity">
    <reaction evidence="10 12">
        <text>O-phospho-L-threonyl-[protein] + H2O = L-threonyl-[protein] + phosphate</text>
        <dbReference type="Rhea" id="RHEA:47004"/>
        <dbReference type="Rhea" id="RHEA-COMP:11060"/>
        <dbReference type="Rhea" id="RHEA-COMP:11605"/>
        <dbReference type="ChEBI" id="CHEBI:15377"/>
        <dbReference type="ChEBI" id="CHEBI:30013"/>
        <dbReference type="ChEBI" id="CHEBI:43474"/>
        <dbReference type="ChEBI" id="CHEBI:61977"/>
        <dbReference type="EC" id="3.1.3.16"/>
    </reaction>
</comment>
<evidence type="ECO:0000256" key="6">
    <source>
        <dbReference type="ARBA" id="ARBA00022833"/>
    </source>
</evidence>
<reference evidence="15 16" key="1">
    <citation type="journal article" date="2018" name="Mol. Biol. Evol.">
        <title>Broad Genomic Sampling Reveals a Smut Pathogenic Ancestry of the Fungal Clade Ustilaginomycotina.</title>
        <authorList>
            <person name="Kijpornyongpan T."/>
            <person name="Mondo S.J."/>
            <person name="Barry K."/>
            <person name="Sandor L."/>
            <person name="Lee J."/>
            <person name="Lipzen A."/>
            <person name="Pangilinan J."/>
            <person name="LaButti K."/>
            <person name="Hainaut M."/>
            <person name="Henrissat B."/>
            <person name="Grigoriev I.V."/>
            <person name="Spatafora J.W."/>
            <person name="Aime M.C."/>
        </authorList>
    </citation>
    <scope>NUCLEOTIDE SEQUENCE [LARGE SCALE GENOMIC DNA]</scope>
    <source>
        <strain evidence="15 16">MCA 4186</strain>
    </source>
</reference>
<dbReference type="InterPro" id="IPR007308">
    <property type="entry name" value="Rtr1/RPAP2_dom"/>
</dbReference>